<proteinExistence type="predicted"/>
<dbReference type="AlphaFoldDB" id="A0A1V4JSL7"/>
<gene>
    <name evidence="1" type="ORF">AV530_018552</name>
</gene>
<comment type="caution">
    <text evidence="1">The sequence shown here is derived from an EMBL/GenBank/DDBJ whole genome shotgun (WGS) entry which is preliminary data.</text>
</comment>
<sequence>MNHNDGNVGRAKGEEQDRCLCWGLELLRSSCGESTGAWEDAHGKMSVAGCLTATGSLLKICLNLSEYSSPRRE</sequence>
<evidence type="ECO:0000313" key="2">
    <source>
        <dbReference type="Proteomes" id="UP000190648"/>
    </source>
</evidence>
<reference evidence="1 2" key="1">
    <citation type="submission" date="2016-02" db="EMBL/GenBank/DDBJ databases">
        <title>Band-tailed pigeon sequencing and assembly.</title>
        <authorList>
            <person name="Soares A.E."/>
            <person name="Novak B.J."/>
            <person name="Rice E.S."/>
            <person name="O'Connell B."/>
            <person name="Chang D."/>
            <person name="Weber S."/>
            <person name="Shapiro B."/>
        </authorList>
    </citation>
    <scope>NUCLEOTIDE SEQUENCE [LARGE SCALE GENOMIC DNA]</scope>
    <source>
        <strain evidence="1">BTP2013</strain>
        <tissue evidence="1">Blood</tissue>
    </source>
</reference>
<organism evidence="1 2">
    <name type="scientific">Patagioenas fasciata monilis</name>
    <dbReference type="NCBI Taxonomy" id="372326"/>
    <lineage>
        <taxon>Eukaryota</taxon>
        <taxon>Metazoa</taxon>
        <taxon>Chordata</taxon>
        <taxon>Craniata</taxon>
        <taxon>Vertebrata</taxon>
        <taxon>Euteleostomi</taxon>
        <taxon>Archelosauria</taxon>
        <taxon>Archosauria</taxon>
        <taxon>Dinosauria</taxon>
        <taxon>Saurischia</taxon>
        <taxon>Theropoda</taxon>
        <taxon>Coelurosauria</taxon>
        <taxon>Aves</taxon>
        <taxon>Neognathae</taxon>
        <taxon>Neoaves</taxon>
        <taxon>Columbimorphae</taxon>
        <taxon>Columbiformes</taxon>
        <taxon>Columbidae</taxon>
        <taxon>Patagioenas</taxon>
    </lineage>
</organism>
<protein>
    <submittedName>
        <fullName evidence="1">Uncharacterized protein</fullName>
    </submittedName>
</protein>
<dbReference type="Proteomes" id="UP000190648">
    <property type="component" value="Unassembled WGS sequence"/>
</dbReference>
<name>A0A1V4JSL7_PATFA</name>
<keyword evidence="2" id="KW-1185">Reference proteome</keyword>
<evidence type="ECO:0000313" key="1">
    <source>
        <dbReference type="EMBL" id="OPJ75104.1"/>
    </source>
</evidence>
<dbReference type="EMBL" id="LSYS01006629">
    <property type="protein sequence ID" value="OPJ75104.1"/>
    <property type="molecule type" value="Genomic_DNA"/>
</dbReference>
<accession>A0A1V4JSL7</accession>